<proteinExistence type="predicted"/>
<evidence type="ECO:0000313" key="2">
    <source>
        <dbReference type="EMBL" id="KOO21418.1"/>
    </source>
</evidence>
<accession>A0A0M0J5D2</accession>
<keyword evidence="3" id="KW-1185">Reference proteome</keyword>
<organism evidence="2 3">
    <name type="scientific">Chrysochromulina tobinii</name>
    <dbReference type="NCBI Taxonomy" id="1460289"/>
    <lineage>
        <taxon>Eukaryota</taxon>
        <taxon>Haptista</taxon>
        <taxon>Haptophyta</taxon>
        <taxon>Prymnesiophyceae</taxon>
        <taxon>Prymnesiales</taxon>
        <taxon>Chrysochromulinaceae</taxon>
        <taxon>Chrysochromulina</taxon>
    </lineage>
</organism>
<name>A0A0M0J5D2_9EUKA</name>
<evidence type="ECO:0000313" key="3">
    <source>
        <dbReference type="Proteomes" id="UP000037460"/>
    </source>
</evidence>
<dbReference type="AlphaFoldDB" id="A0A0M0J5D2"/>
<evidence type="ECO:0000256" key="1">
    <source>
        <dbReference type="SAM" id="MobiDB-lite"/>
    </source>
</evidence>
<dbReference type="EMBL" id="JWZX01003364">
    <property type="protein sequence ID" value="KOO21418.1"/>
    <property type="molecule type" value="Genomic_DNA"/>
</dbReference>
<dbReference type="Proteomes" id="UP000037460">
    <property type="component" value="Unassembled WGS sequence"/>
</dbReference>
<feature type="region of interest" description="Disordered" evidence="1">
    <location>
        <begin position="1"/>
        <end position="25"/>
    </location>
</feature>
<protein>
    <submittedName>
        <fullName evidence="2">Uncharacterized protein</fullName>
    </submittedName>
</protein>
<sequence length="97" mass="10101">MSAHKVDVASRDVEPDQLHDARRTRVDVQHTTWTRGARLCVQDDRGSRRRLEDDAPGDAELGAEVVGAGGKDDAAGGGVGECAGQAGGGAHRGLQLT</sequence>
<comment type="caution">
    <text evidence="2">The sequence shown here is derived from an EMBL/GenBank/DDBJ whole genome shotgun (WGS) entry which is preliminary data.</text>
</comment>
<reference evidence="3" key="1">
    <citation type="journal article" date="2015" name="PLoS Genet.">
        <title>Genome Sequence and Transcriptome Analyses of Chrysochromulina tobin: Metabolic Tools for Enhanced Algal Fitness in the Prominent Order Prymnesiales (Haptophyceae).</title>
        <authorList>
            <person name="Hovde B.T."/>
            <person name="Deodato C.R."/>
            <person name="Hunsperger H.M."/>
            <person name="Ryken S.A."/>
            <person name="Yost W."/>
            <person name="Jha R.K."/>
            <person name="Patterson J."/>
            <person name="Monnat R.J. Jr."/>
            <person name="Barlow S.B."/>
            <person name="Starkenburg S.R."/>
            <person name="Cattolico R.A."/>
        </authorList>
    </citation>
    <scope>NUCLEOTIDE SEQUENCE</scope>
    <source>
        <strain evidence="3">CCMP291</strain>
    </source>
</reference>
<feature type="non-terminal residue" evidence="2">
    <location>
        <position position="97"/>
    </location>
</feature>
<gene>
    <name evidence="2" type="ORF">Ctob_000359</name>
</gene>